<proteinExistence type="predicted"/>
<organism evidence="8 9">
    <name type="scientific">Pseudomonas citronellolis</name>
    <dbReference type="NCBI Taxonomy" id="53408"/>
    <lineage>
        <taxon>Bacteria</taxon>
        <taxon>Pseudomonadati</taxon>
        <taxon>Pseudomonadota</taxon>
        <taxon>Gammaproteobacteria</taxon>
        <taxon>Pseudomonadales</taxon>
        <taxon>Pseudomonadaceae</taxon>
        <taxon>Pseudomonas</taxon>
    </lineage>
</organism>
<dbReference type="PROSITE" id="PS50045">
    <property type="entry name" value="SIGMA54_INTERACT_4"/>
    <property type="match status" value="1"/>
</dbReference>
<dbReference type="RefSeq" id="WP_074986184.1">
    <property type="nucleotide sequence ID" value="NZ_FOLS01000052.1"/>
</dbReference>
<feature type="domain" description="Sigma-54 factor interaction" evidence="7">
    <location>
        <begin position="318"/>
        <end position="542"/>
    </location>
</feature>
<dbReference type="InterPro" id="IPR002078">
    <property type="entry name" value="Sigma_54_int"/>
</dbReference>
<dbReference type="InterPro" id="IPR058031">
    <property type="entry name" value="AAA_lid_NorR"/>
</dbReference>
<dbReference type="PANTHER" id="PTHR32071:SF77">
    <property type="entry name" value="TRANSCRIPTIONAL REGULATORY PROTEIN"/>
    <property type="match status" value="1"/>
</dbReference>
<dbReference type="Gene3D" id="1.10.8.60">
    <property type="match status" value="1"/>
</dbReference>
<dbReference type="SUPFAM" id="SSF46689">
    <property type="entry name" value="Homeodomain-like"/>
    <property type="match status" value="1"/>
</dbReference>
<dbReference type="GO" id="GO:0006355">
    <property type="term" value="P:regulation of DNA-templated transcription"/>
    <property type="evidence" value="ECO:0007669"/>
    <property type="project" value="InterPro"/>
</dbReference>
<dbReference type="InterPro" id="IPR009057">
    <property type="entry name" value="Homeodomain-like_sf"/>
</dbReference>
<evidence type="ECO:0000313" key="8">
    <source>
        <dbReference type="EMBL" id="SFD98874.1"/>
    </source>
</evidence>
<dbReference type="EMBL" id="FOLS01000052">
    <property type="protein sequence ID" value="SFD98874.1"/>
    <property type="molecule type" value="Genomic_DNA"/>
</dbReference>
<evidence type="ECO:0000256" key="4">
    <source>
        <dbReference type="ARBA" id="ARBA00023125"/>
    </source>
</evidence>
<dbReference type="InterPro" id="IPR025944">
    <property type="entry name" value="Sigma_54_int_dom_CS"/>
</dbReference>
<dbReference type="Pfam" id="PF01590">
    <property type="entry name" value="GAF"/>
    <property type="match status" value="1"/>
</dbReference>
<evidence type="ECO:0000256" key="3">
    <source>
        <dbReference type="ARBA" id="ARBA00023015"/>
    </source>
</evidence>
<dbReference type="PRINTS" id="PR01590">
    <property type="entry name" value="HTHFIS"/>
</dbReference>
<dbReference type="PROSITE" id="PS00688">
    <property type="entry name" value="SIGMA54_INTERACT_3"/>
    <property type="match status" value="1"/>
</dbReference>
<dbReference type="Pfam" id="PF25601">
    <property type="entry name" value="AAA_lid_14"/>
    <property type="match status" value="1"/>
</dbReference>
<dbReference type="Pfam" id="PF02954">
    <property type="entry name" value="HTH_8"/>
    <property type="match status" value="1"/>
</dbReference>
<dbReference type="Gene3D" id="3.40.50.300">
    <property type="entry name" value="P-loop containing nucleotide triphosphate hydrolases"/>
    <property type="match status" value="1"/>
</dbReference>
<dbReference type="InterPro" id="IPR003018">
    <property type="entry name" value="GAF"/>
</dbReference>
<keyword evidence="4" id="KW-0238">DNA-binding</keyword>
<comment type="caution">
    <text evidence="8">The sequence shown here is derived from an EMBL/GenBank/DDBJ whole genome shotgun (WGS) entry which is preliminary data.</text>
</comment>
<accession>A0AAQ1R1M7</accession>
<dbReference type="PROSITE" id="PS00676">
    <property type="entry name" value="SIGMA54_INTERACT_2"/>
    <property type="match status" value="1"/>
</dbReference>
<keyword evidence="5" id="KW-0804">Transcription</keyword>
<dbReference type="PANTHER" id="PTHR32071">
    <property type="entry name" value="TRANSCRIPTIONAL REGULATORY PROTEIN"/>
    <property type="match status" value="1"/>
</dbReference>
<dbReference type="PROSITE" id="PS00675">
    <property type="entry name" value="SIGMA54_INTERACT_1"/>
    <property type="match status" value="1"/>
</dbReference>
<evidence type="ECO:0000256" key="5">
    <source>
        <dbReference type="ARBA" id="ARBA00023163"/>
    </source>
</evidence>
<dbReference type="GO" id="GO:0043565">
    <property type="term" value="F:sequence-specific DNA binding"/>
    <property type="evidence" value="ECO:0007669"/>
    <property type="project" value="InterPro"/>
</dbReference>
<dbReference type="SMART" id="SM00382">
    <property type="entry name" value="AAA"/>
    <property type="match status" value="1"/>
</dbReference>
<name>A0AAQ1R1M7_9PSED</name>
<evidence type="ECO:0000256" key="2">
    <source>
        <dbReference type="ARBA" id="ARBA00022840"/>
    </source>
</evidence>
<dbReference type="InterPro" id="IPR027417">
    <property type="entry name" value="P-loop_NTPase"/>
</dbReference>
<keyword evidence="3" id="KW-0805">Transcription regulation</keyword>
<evidence type="ECO:0000259" key="7">
    <source>
        <dbReference type="PROSITE" id="PS50045"/>
    </source>
</evidence>
<feature type="region of interest" description="Disordered" evidence="6">
    <location>
        <begin position="614"/>
        <end position="636"/>
    </location>
</feature>
<keyword evidence="2" id="KW-0067">ATP-binding</keyword>
<evidence type="ECO:0000313" key="9">
    <source>
        <dbReference type="Proteomes" id="UP000183385"/>
    </source>
</evidence>
<reference evidence="8 9" key="1">
    <citation type="submission" date="2016-10" db="EMBL/GenBank/DDBJ databases">
        <authorList>
            <person name="Varghese N."/>
            <person name="Submissions S."/>
        </authorList>
    </citation>
    <scope>NUCLEOTIDE SEQUENCE [LARGE SCALE GENOMIC DNA]</scope>
    <source>
        <strain evidence="8 9">LMG 18378</strain>
    </source>
</reference>
<dbReference type="Gene3D" id="3.30.450.40">
    <property type="match status" value="1"/>
</dbReference>
<dbReference type="Proteomes" id="UP000183385">
    <property type="component" value="Unassembled WGS sequence"/>
</dbReference>
<keyword evidence="9" id="KW-1185">Reference proteome</keyword>
<dbReference type="InterPro" id="IPR025662">
    <property type="entry name" value="Sigma_54_int_dom_ATP-bd_1"/>
</dbReference>
<gene>
    <name evidence="8" type="ORF">SAMN05216577_15233</name>
</gene>
<dbReference type="InterPro" id="IPR025943">
    <property type="entry name" value="Sigma_54_int_dom_ATP-bd_2"/>
</dbReference>
<dbReference type="SUPFAM" id="SSF55781">
    <property type="entry name" value="GAF domain-like"/>
    <property type="match status" value="1"/>
</dbReference>
<keyword evidence="1" id="KW-0547">Nucleotide-binding</keyword>
<sequence length="636" mass="70038">MLPAYSKAHVDCVSRVLRHAGRLPEPPVPNLILDSWRRSMEQHHLDPGSLQGPRILSQSVLRECRERAESFLRIAGEEVSRLHGQVRDADYCVLLTDAQGRTIDYRVESAIRGDCRRAGLYLGTCWSEGEEGTCGVAAVLTNGVPVTVHKRDHFRAAFIGLTCSAAPVFDPWGELLGVLDVSAVESPDDRRSQHLIRQMTVQSARQIENAFFMHSTRGQWVLRAHAAPGYVDSQPDYLFAWDADGHLQALNPAARRYLQTRYGQLPQHIGEVFDLDLLRAAADESPRHVAEHGLHVRLSAPKRAVSVAMPASDPARLDPRVAESLRLAVRVKDRNLPVLVHGETGAGKEVFARQLHEASARRDKPFVALNCAAIPESLIESELFGYVAGAFTGAERKGMRGLLQQADGGTLFLDEIGDMPLALQTRLLRVLAEGEVAPLGAARRQAVDIQVICASHRDLAALVAAGEFREDLYFRLSGARFELPPLRERSDKLALINRLLDEEATRCGLRLGLGDAALECLLGYRWPGNVRQLRHVLRYACAICPGESIRLEDLPEELRGAAAQPLHEAPASPERQALLDALVRHRWQPGPAAQALGISRATLYRRVKQHGIEMPRAKREPACSSHVGNHGPAGSP</sequence>
<dbReference type="InterPro" id="IPR029016">
    <property type="entry name" value="GAF-like_dom_sf"/>
</dbReference>
<dbReference type="CDD" id="cd00009">
    <property type="entry name" value="AAA"/>
    <property type="match status" value="1"/>
</dbReference>
<dbReference type="GO" id="GO:0005524">
    <property type="term" value="F:ATP binding"/>
    <property type="evidence" value="ECO:0007669"/>
    <property type="project" value="UniProtKB-KW"/>
</dbReference>
<dbReference type="AlphaFoldDB" id="A0AAQ1R1M7"/>
<dbReference type="Gene3D" id="1.10.10.60">
    <property type="entry name" value="Homeodomain-like"/>
    <property type="match status" value="1"/>
</dbReference>
<dbReference type="FunFam" id="3.40.50.300:FF:000006">
    <property type="entry name" value="DNA-binding transcriptional regulator NtrC"/>
    <property type="match status" value="1"/>
</dbReference>
<dbReference type="Pfam" id="PF00158">
    <property type="entry name" value="Sigma54_activat"/>
    <property type="match status" value="1"/>
</dbReference>
<evidence type="ECO:0000256" key="1">
    <source>
        <dbReference type="ARBA" id="ARBA00022741"/>
    </source>
</evidence>
<dbReference type="InterPro" id="IPR002197">
    <property type="entry name" value="HTH_Fis"/>
</dbReference>
<evidence type="ECO:0000256" key="6">
    <source>
        <dbReference type="SAM" id="MobiDB-lite"/>
    </source>
</evidence>
<dbReference type="SUPFAM" id="SSF52540">
    <property type="entry name" value="P-loop containing nucleoside triphosphate hydrolases"/>
    <property type="match status" value="1"/>
</dbReference>
<protein>
    <submittedName>
        <fullName evidence="8">Transcriptional regulator of acetoin/glycerol metabolism</fullName>
    </submittedName>
</protein>
<dbReference type="InterPro" id="IPR003593">
    <property type="entry name" value="AAA+_ATPase"/>
</dbReference>